<dbReference type="OrthoDB" id="1641132at2759"/>
<accession>A0A9Q0FIE9</accession>
<evidence type="ECO:0000256" key="6">
    <source>
        <dbReference type="SAM" id="Phobius"/>
    </source>
</evidence>
<dbReference type="Gene3D" id="1.20.120.20">
    <property type="entry name" value="Apolipoprotein"/>
    <property type="match status" value="1"/>
</dbReference>
<dbReference type="InterPro" id="IPR025423">
    <property type="entry name" value="TMEM205-like"/>
</dbReference>
<comment type="caution">
    <text evidence="9">The sequence shown here is derived from an EMBL/GenBank/DDBJ whole genome shotgun (WGS) entry which is preliminary data.</text>
</comment>
<feature type="transmembrane region" description="Helical" evidence="6">
    <location>
        <begin position="318"/>
        <end position="337"/>
    </location>
</feature>
<feature type="compositionally biased region" description="Basic and acidic residues" evidence="5">
    <location>
        <begin position="112"/>
        <end position="123"/>
    </location>
</feature>
<dbReference type="Pfam" id="PF13664">
    <property type="entry name" value="DUF4149"/>
    <property type="match status" value="1"/>
</dbReference>
<dbReference type="PANTHER" id="PTHR47652:SF3">
    <property type="entry name" value="MITOCHONDRIAL IMPORT INNER MEMBRANE TRANSLOCASE SUBUNIT TIM44"/>
    <property type="match status" value="1"/>
</dbReference>
<feature type="transmembrane region" description="Helical" evidence="6">
    <location>
        <begin position="349"/>
        <end position="369"/>
    </location>
</feature>
<name>A0A9Q0FIE9_9ROSI</name>
<evidence type="ECO:0000256" key="5">
    <source>
        <dbReference type="SAM" id="MobiDB-lite"/>
    </source>
</evidence>
<feature type="region of interest" description="Disordered" evidence="5">
    <location>
        <begin position="388"/>
        <end position="445"/>
    </location>
</feature>
<dbReference type="Proteomes" id="UP001141552">
    <property type="component" value="Unassembled WGS sequence"/>
</dbReference>
<gene>
    <name evidence="9" type="ORF">Tsubulata_023275</name>
</gene>
<reference evidence="9" key="1">
    <citation type="submission" date="2022-02" db="EMBL/GenBank/DDBJ databases">
        <authorList>
            <person name="Henning P.M."/>
            <person name="McCubbin A.G."/>
            <person name="Shore J.S."/>
        </authorList>
    </citation>
    <scope>NUCLEOTIDE SEQUENCE</scope>
    <source>
        <strain evidence="9">F60SS</strain>
        <tissue evidence="9">Leaves</tissue>
    </source>
</reference>
<feature type="domain" description="TMEM205-like" evidence="8">
    <location>
        <begin position="279"/>
        <end position="381"/>
    </location>
</feature>
<dbReference type="SUPFAM" id="SSF58113">
    <property type="entry name" value="Apolipoprotein A-I"/>
    <property type="match status" value="1"/>
</dbReference>
<evidence type="ECO:0000313" key="9">
    <source>
        <dbReference type="EMBL" id="KAJ4832002.1"/>
    </source>
</evidence>
<dbReference type="AlphaFoldDB" id="A0A9Q0FIE9"/>
<evidence type="ECO:0000259" key="8">
    <source>
        <dbReference type="Pfam" id="PF13664"/>
    </source>
</evidence>
<protein>
    <recommendedName>
        <fullName evidence="8">TMEM205-like domain-containing protein</fullName>
    </recommendedName>
</protein>
<keyword evidence="4 6" id="KW-0472">Membrane</keyword>
<sequence length="493" mass="54816">MTNLLALCLVLTSLFVAEVWSPSPTGKQQVEDVIEKEGHRVIVVETYDQDGHHNTKVSISPEQPQEATLKAKPAGVVETVTEKVKEASRVLPNLGQGISSGGDGDDQEQVEEERKPHGEKHTPRELICDAFGRCTHRIAKAISKARDKASGKAHEVVEQEGEMVREAQEKVKEGVHGVREKVEDAYERVKETVAPKAHDVKESAKLKAKETVKSVADKGKDVSSEMYEKVEEAKGRVAESAKEAKEQAKNRFSRSFNRAVRYVTSPEARETFLGVVNLLGFATAYGTCLWITFVSSYVLARALPKQQFGLVQSKIYPVYFNVMAYSIGLALLAHLVGQRKLVFRHTPEILQAFNLLAAIAAVLVNMLYLEPLATKTMIERMKIEKEEGRGGEGLVTDDQPGRAEERRRRPVVDPPATADTRTTTEGEAPGTTTVTADKPEDREQELTRSKYAKINERLKTLNSYSSFLNILTLMALTWHLVHLGHRLQVHDTC</sequence>
<dbReference type="GO" id="GO:0016020">
    <property type="term" value="C:membrane"/>
    <property type="evidence" value="ECO:0007669"/>
    <property type="project" value="UniProtKB-SubCell"/>
</dbReference>
<evidence type="ECO:0000256" key="7">
    <source>
        <dbReference type="SAM" id="SignalP"/>
    </source>
</evidence>
<dbReference type="EMBL" id="JAKUCV010005231">
    <property type="protein sequence ID" value="KAJ4832002.1"/>
    <property type="molecule type" value="Genomic_DNA"/>
</dbReference>
<dbReference type="PANTHER" id="PTHR47652">
    <property type="entry name" value="MITOCHONDRIAL IMPORT INNER MEMBRANE TRANSLOCASE SUBUNIT TIM44"/>
    <property type="match status" value="1"/>
</dbReference>
<evidence type="ECO:0000256" key="2">
    <source>
        <dbReference type="ARBA" id="ARBA00022692"/>
    </source>
</evidence>
<evidence type="ECO:0000313" key="10">
    <source>
        <dbReference type="Proteomes" id="UP001141552"/>
    </source>
</evidence>
<evidence type="ECO:0000256" key="4">
    <source>
        <dbReference type="ARBA" id="ARBA00023136"/>
    </source>
</evidence>
<feature type="chain" id="PRO_5040388749" description="TMEM205-like domain-containing protein" evidence="7">
    <location>
        <begin position="22"/>
        <end position="493"/>
    </location>
</feature>
<evidence type="ECO:0000256" key="3">
    <source>
        <dbReference type="ARBA" id="ARBA00022989"/>
    </source>
</evidence>
<feature type="compositionally biased region" description="Low complexity" evidence="5">
    <location>
        <begin position="414"/>
        <end position="436"/>
    </location>
</feature>
<keyword evidence="2 6" id="KW-0812">Transmembrane</keyword>
<feature type="transmembrane region" description="Helical" evidence="6">
    <location>
        <begin position="272"/>
        <end position="298"/>
    </location>
</feature>
<keyword evidence="10" id="KW-1185">Reference proteome</keyword>
<keyword evidence="7" id="KW-0732">Signal</keyword>
<feature type="region of interest" description="Disordered" evidence="5">
    <location>
        <begin position="88"/>
        <end position="123"/>
    </location>
</feature>
<proteinExistence type="predicted"/>
<comment type="subcellular location">
    <subcellularLocation>
        <location evidence="1">Membrane</location>
    </subcellularLocation>
</comment>
<feature type="signal peptide" evidence="7">
    <location>
        <begin position="1"/>
        <end position="21"/>
    </location>
</feature>
<reference evidence="9" key="2">
    <citation type="journal article" date="2023" name="Plants (Basel)">
        <title>Annotation of the Turnera subulata (Passifloraceae) Draft Genome Reveals the S-Locus Evolved after the Divergence of Turneroideae from Passifloroideae in a Stepwise Manner.</title>
        <authorList>
            <person name="Henning P.M."/>
            <person name="Roalson E.H."/>
            <person name="Mir W."/>
            <person name="McCubbin A.G."/>
            <person name="Shore J.S."/>
        </authorList>
    </citation>
    <scope>NUCLEOTIDE SEQUENCE</scope>
    <source>
        <strain evidence="9">F60SS</strain>
    </source>
</reference>
<feature type="compositionally biased region" description="Basic and acidic residues" evidence="5">
    <location>
        <begin position="399"/>
        <end position="411"/>
    </location>
</feature>
<evidence type="ECO:0000256" key="1">
    <source>
        <dbReference type="ARBA" id="ARBA00004370"/>
    </source>
</evidence>
<keyword evidence="3 6" id="KW-1133">Transmembrane helix</keyword>
<organism evidence="9 10">
    <name type="scientific">Turnera subulata</name>
    <dbReference type="NCBI Taxonomy" id="218843"/>
    <lineage>
        <taxon>Eukaryota</taxon>
        <taxon>Viridiplantae</taxon>
        <taxon>Streptophyta</taxon>
        <taxon>Embryophyta</taxon>
        <taxon>Tracheophyta</taxon>
        <taxon>Spermatophyta</taxon>
        <taxon>Magnoliopsida</taxon>
        <taxon>eudicotyledons</taxon>
        <taxon>Gunneridae</taxon>
        <taxon>Pentapetalae</taxon>
        <taxon>rosids</taxon>
        <taxon>fabids</taxon>
        <taxon>Malpighiales</taxon>
        <taxon>Passifloraceae</taxon>
        <taxon>Turnera</taxon>
    </lineage>
</organism>
<feature type="transmembrane region" description="Helical" evidence="6">
    <location>
        <begin position="461"/>
        <end position="481"/>
    </location>
</feature>